<dbReference type="RefSeq" id="WP_161158235.1">
    <property type="nucleotide sequence ID" value="NZ_WEKT01000069.1"/>
</dbReference>
<keyword evidence="1" id="KW-1133">Transmembrane helix</keyword>
<dbReference type="AlphaFoldDB" id="A0A7X4RWZ5"/>
<reference evidence="2 3" key="1">
    <citation type="submission" date="2019-10" db="EMBL/GenBank/DDBJ databases">
        <title>Vibrio sp. nov. isolated from a shrimp pond.</title>
        <authorList>
            <person name="Gomez-Gil B."/>
            <person name="Enciso-Ibarra J."/>
            <person name="Enciso-Ibarra K."/>
            <person name="Bolan-Mejia C."/>
        </authorList>
    </citation>
    <scope>NUCLEOTIDE SEQUENCE [LARGE SCALE GENOMIC DNA]</scope>
    <source>
        <strain evidence="2 3">CAIM 722</strain>
    </source>
</reference>
<evidence type="ECO:0000256" key="1">
    <source>
        <dbReference type="SAM" id="Phobius"/>
    </source>
</evidence>
<accession>A0A7X4RWZ5</accession>
<comment type="caution">
    <text evidence="2">The sequence shown here is derived from an EMBL/GenBank/DDBJ whole genome shotgun (WGS) entry which is preliminary data.</text>
</comment>
<proteinExistence type="predicted"/>
<dbReference type="Proteomes" id="UP000462621">
    <property type="component" value="Unassembled WGS sequence"/>
</dbReference>
<dbReference type="EMBL" id="WEKT01000069">
    <property type="protein sequence ID" value="MZI95739.1"/>
    <property type="molecule type" value="Genomic_DNA"/>
</dbReference>
<evidence type="ECO:0000313" key="2">
    <source>
        <dbReference type="EMBL" id="MZI95739.1"/>
    </source>
</evidence>
<keyword evidence="3" id="KW-1185">Reference proteome</keyword>
<sequence length="168" mass="19895">MRVPPARRRRWNNILIILVIVFIGLLNLPTIIKTYLIEPQSHQQPQYPHVLNPAKSLKEMNFTHYTLVKKSQHWHSDKILPITADQLVEHWLELSGTVIDEKTFHSIEDTLGNPGTVEVWYDDQEEPQRITYYQGQKFWVFKTWQNRWVAISVDKNYIIPTLTKSVSF</sequence>
<organism evidence="2 3">
    <name type="scientific">Vibrio eleionomae</name>
    <dbReference type="NCBI Taxonomy" id="2653505"/>
    <lineage>
        <taxon>Bacteria</taxon>
        <taxon>Pseudomonadati</taxon>
        <taxon>Pseudomonadota</taxon>
        <taxon>Gammaproteobacteria</taxon>
        <taxon>Vibrionales</taxon>
        <taxon>Vibrionaceae</taxon>
        <taxon>Vibrio</taxon>
    </lineage>
</organism>
<keyword evidence="1" id="KW-0812">Transmembrane</keyword>
<gene>
    <name evidence="2" type="ORF">F9817_21380</name>
</gene>
<feature type="transmembrane region" description="Helical" evidence="1">
    <location>
        <begin position="12"/>
        <end position="32"/>
    </location>
</feature>
<protein>
    <recommendedName>
        <fullName evidence="4">DUF4340 domain-containing protein</fullName>
    </recommendedName>
</protein>
<name>A0A7X4RWZ5_9VIBR</name>
<evidence type="ECO:0008006" key="4">
    <source>
        <dbReference type="Google" id="ProtNLM"/>
    </source>
</evidence>
<evidence type="ECO:0000313" key="3">
    <source>
        <dbReference type="Proteomes" id="UP000462621"/>
    </source>
</evidence>
<keyword evidence="1" id="KW-0472">Membrane</keyword>